<dbReference type="HOGENOM" id="CLU_3410576_0_0_1"/>
<protein>
    <submittedName>
        <fullName evidence="1">Uncharacterized protein</fullName>
    </submittedName>
</protein>
<organism evidence="1 2">
    <name type="scientific">Ciona intestinalis</name>
    <name type="common">Transparent sea squirt</name>
    <name type="synonym">Ascidia intestinalis</name>
    <dbReference type="NCBI Taxonomy" id="7719"/>
    <lineage>
        <taxon>Eukaryota</taxon>
        <taxon>Metazoa</taxon>
        <taxon>Chordata</taxon>
        <taxon>Tunicata</taxon>
        <taxon>Ascidiacea</taxon>
        <taxon>Phlebobranchia</taxon>
        <taxon>Cionidae</taxon>
        <taxon>Ciona</taxon>
    </lineage>
</organism>
<reference evidence="1" key="3">
    <citation type="submission" date="2025-09" db="UniProtKB">
        <authorList>
            <consortium name="Ensembl"/>
        </authorList>
    </citation>
    <scope>IDENTIFICATION</scope>
</reference>
<accession>H2Y2N0</accession>
<proteinExistence type="predicted"/>
<dbReference type="Ensembl" id="ENSCINT00000034040.1">
    <property type="protein sequence ID" value="ENSCINP00000036165.1"/>
    <property type="gene ID" value="ENSCING00000018673.1"/>
</dbReference>
<sequence>MMMQCDEILGNGKIQIIFCSAKSLSCFNI</sequence>
<keyword evidence="2" id="KW-1185">Reference proteome</keyword>
<dbReference type="Proteomes" id="UP000008144">
    <property type="component" value="Unassembled WGS sequence"/>
</dbReference>
<dbReference type="InParanoid" id="H2Y2N0"/>
<evidence type="ECO:0000313" key="2">
    <source>
        <dbReference type="Proteomes" id="UP000008144"/>
    </source>
</evidence>
<name>H2Y2N0_CIOIN</name>
<evidence type="ECO:0000313" key="1">
    <source>
        <dbReference type="Ensembl" id="ENSCINP00000036165.1"/>
    </source>
</evidence>
<reference evidence="2" key="1">
    <citation type="journal article" date="2002" name="Science">
        <title>The draft genome of Ciona intestinalis: insights into chordate and vertebrate origins.</title>
        <authorList>
            <person name="Dehal P."/>
            <person name="Satou Y."/>
            <person name="Campbell R.K."/>
            <person name="Chapman J."/>
            <person name="Degnan B."/>
            <person name="De Tomaso A."/>
            <person name="Davidson B."/>
            <person name="Di Gregorio A."/>
            <person name="Gelpke M."/>
            <person name="Goodstein D.M."/>
            <person name="Harafuji N."/>
            <person name="Hastings K.E."/>
            <person name="Ho I."/>
            <person name="Hotta K."/>
            <person name="Huang W."/>
            <person name="Kawashima T."/>
            <person name="Lemaire P."/>
            <person name="Martinez D."/>
            <person name="Meinertzhagen I.A."/>
            <person name="Necula S."/>
            <person name="Nonaka M."/>
            <person name="Putnam N."/>
            <person name="Rash S."/>
            <person name="Saiga H."/>
            <person name="Satake M."/>
            <person name="Terry A."/>
            <person name="Yamada L."/>
            <person name="Wang H.G."/>
            <person name="Awazu S."/>
            <person name="Azumi K."/>
            <person name="Boore J."/>
            <person name="Branno M."/>
            <person name="Chin-Bow S."/>
            <person name="DeSantis R."/>
            <person name="Doyle S."/>
            <person name="Francino P."/>
            <person name="Keys D.N."/>
            <person name="Haga S."/>
            <person name="Hayashi H."/>
            <person name="Hino K."/>
            <person name="Imai K.S."/>
            <person name="Inaba K."/>
            <person name="Kano S."/>
            <person name="Kobayashi K."/>
            <person name="Kobayashi M."/>
            <person name="Lee B.I."/>
            <person name="Makabe K.W."/>
            <person name="Manohar C."/>
            <person name="Matassi G."/>
            <person name="Medina M."/>
            <person name="Mochizuki Y."/>
            <person name="Mount S."/>
            <person name="Morishita T."/>
            <person name="Miura S."/>
            <person name="Nakayama A."/>
            <person name="Nishizaka S."/>
            <person name="Nomoto H."/>
            <person name="Ohta F."/>
            <person name="Oishi K."/>
            <person name="Rigoutsos I."/>
            <person name="Sano M."/>
            <person name="Sasaki A."/>
            <person name="Sasakura Y."/>
            <person name="Shoguchi E."/>
            <person name="Shin-i T."/>
            <person name="Spagnuolo A."/>
            <person name="Stainier D."/>
            <person name="Suzuki M.M."/>
            <person name="Tassy O."/>
            <person name="Takatori N."/>
            <person name="Tokuoka M."/>
            <person name="Yagi K."/>
            <person name="Yoshizaki F."/>
            <person name="Wada S."/>
            <person name="Zhang C."/>
            <person name="Hyatt P.D."/>
            <person name="Larimer F."/>
            <person name="Detter C."/>
            <person name="Doggett N."/>
            <person name="Glavina T."/>
            <person name="Hawkins T."/>
            <person name="Richardson P."/>
            <person name="Lucas S."/>
            <person name="Kohara Y."/>
            <person name="Levine M."/>
            <person name="Satoh N."/>
            <person name="Rokhsar D.S."/>
        </authorList>
    </citation>
    <scope>NUCLEOTIDE SEQUENCE [LARGE SCALE GENOMIC DNA]</scope>
</reference>
<dbReference type="AlphaFoldDB" id="H2Y2N0"/>
<reference evidence="1" key="2">
    <citation type="submission" date="2025-08" db="UniProtKB">
        <authorList>
            <consortium name="Ensembl"/>
        </authorList>
    </citation>
    <scope>IDENTIFICATION</scope>
</reference>